<dbReference type="EMBL" id="AP017312">
    <property type="protein sequence ID" value="BAU29715.1"/>
    <property type="molecule type" value="Genomic_DNA"/>
</dbReference>
<evidence type="ECO:0000313" key="2">
    <source>
        <dbReference type="Proteomes" id="UP000217696"/>
    </source>
</evidence>
<dbReference type="Gene3D" id="1.25.40.10">
    <property type="entry name" value="Tetratricopeptide repeat domain"/>
    <property type="match status" value="1"/>
</dbReference>
<dbReference type="Gene3D" id="3.40.50.2000">
    <property type="entry name" value="Glycogen Phosphorylase B"/>
    <property type="match status" value="2"/>
</dbReference>
<dbReference type="PANTHER" id="PTHR12526:SF608">
    <property type="entry name" value="PELF"/>
    <property type="match status" value="1"/>
</dbReference>
<dbReference type="InterPro" id="IPR001296">
    <property type="entry name" value="Glyco_trans_1"/>
</dbReference>
<gene>
    <name evidence="1" type="primary">mshA_6</name>
    <name evidence="1" type="ORF">CB4_03952</name>
</gene>
<proteinExistence type="predicted"/>
<dbReference type="AlphaFoldDB" id="A0A0U5CAE8"/>
<dbReference type="PANTHER" id="PTHR12526">
    <property type="entry name" value="GLYCOSYLTRANSFERASE"/>
    <property type="match status" value="1"/>
</dbReference>
<dbReference type="OrthoDB" id="9772485at2"/>
<dbReference type="SUPFAM" id="SSF48452">
    <property type="entry name" value="TPR-like"/>
    <property type="match status" value="1"/>
</dbReference>
<dbReference type="RefSeq" id="WP_146226593.1">
    <property type="nucleotide sequence ID" value="NZ_AP017312.1"/>
</dbReference>
<dbReference type="Pfam" id="PF11997">
    <property type="entry name" value="DUF3492"/>
    <property type="match status" value="1"/>
</dbReference>
<reference evidence="1 2" key="1">
    <citation type="submission" date="2015-12" db="EMBL/GenBank/DDBJ databases">
        <title>Genome sequence of Aneurinibacillus soli.</title>
        <authorList>
            <person name="Lee J.S."/>
            <person name="Lee K.C."/>
            <person name="Kim K.K."/>
            <person name="Lee B.W."/>
        </authorList>
    </citation>
    <scope>NUCLEOTIDE SEQUENCE [LARGE SCALE GENOMIC DNA]</scope>
    <source>
        <strain evidence="1 2">CB4</strain>
    </source>
</reference>
<accession>A0A0U5CAE8</accession>
<dbReference type="NCBIfam" id="NF038011">
    <property type="entry name" value="PelF"/>
    <property type="match status" value="1"/>
</dbReference>
<dbReference type="InterPro" id="IPR022622">
    <property type="entry name" value="DUF3492"/>
</dbReference>
<dbReference type="Proteomes" id="UP000217696">
    <property type="component" value="Chromosome"/>
</dbReference>
<keyword evidence="1" id="KW-0808">Transferase</keyword>
<keyword evidence="2" id="KW-1185">Reference proteome</keyword>
<protein>
    <submittedName>
        <fullName evidence="1">D-inositol 3-phosphate glycosyltransferase</fullName>
        <ecNumber evidence="1">2.4.1.250</ecNumber>
    </submittedName>
</protein>
<dbReference type="EC" id="2.4.1.250" evidence="1"/>
<name>A0A0U5CAE8_9BACL</name>
<sequence length="572" mass="65173">MTDQIRVLLSTEGTYPFHQGGVSTWCENLINKLDVVDFFIYSIIANPFVTQKFQLPKNASLQTVPLWGMEEPKEHLAVPFSEIYLSKENTTTLTVQEHFIPLFIRLIEEVISEVKKPQQFAHVLLDLYHYFQKFDYQVSFKSELTWNVYKDFILKASSNKTFRLSQPDVYGLIQSLGWLYRFLSIVNAPIPETHVTHSTAAAFCGIPCVLAKLKNNTPFLLTEHGIYLREQYISLSKRGYSSFLTTFLIRFIQSISTLNYTYADQVSPVCQYNTRWETRFGVPIDRIHVIQNGVDQHVFTDTPSSPNVIPTVVMTARIDPVKDILTFLRAAAIVRDRFPNVKFVLYGSVSVSEYFEECKELREKLRLHDSFIFAGHTSNIVAAYQSGDIIALTSISEAFPYSVVEAMMVGKPVVATDVGGVKEALGNTGLLVDPIDPEAFAEAILKLLNNSLLRSELGREARERALNFFTLDKVLDLYLKSYIRLASHAKENVLIFRKDTKLENQKLLLEKGYALMSCGLYQEAISHFRTALKEKVESPYTPVLLTEISEAYNRLGEYDLAFQELEKYSALV</sequence>
<keyword evidence="1" id="KW-0328">Glycosyltransferase</keyword>
<dbReference type="KEGG" id="asoc:CB4_03952"/>
<dbReference type="InterPro" id="IPR047691">
    <property type="entry name" value="PelF-like"/>
</dbReference>
<evidence type="ECO:0000313" key="1">
    <source>
        <dbReference type="EMBL" id="BAU29715.1"/>
    </source>
</evidence>
<dbReference type="Pfam" id="PF00534">
    <property type="entry name" value="Glycos_transf_1"/>
    <property type="match status" value="1"/>
</dbReference>
<dbReference type="InterPro" id="IPR011990">
    <property type="entry name" value="TPR-like_helical_dom_sf"/>
</dbReference>
<dbReference type="SUPFAM" id="SSF53756">
    <property type="entry name" value="UDP-Glycosyltransferase/glycogen phosphorylase"/>
    <property type="match status" value="1"/>
</dbReference>
<organism evidence="1 2">
    <name type="scientific">Aneurinibacillus soli</name>
    <dbReference type="NCBI Taxonomy" id="1500254"/>
    <lineage>
        <taxon>Bacteria</taxon>
        <taxon>Bacillati</taxon>
        <taxon>Bacillota</taxon>
        <taxon>Bacilli</taxon>
        <taxon>Bacillales</taxon>
        <taxon>Paenibacillaceae</taxon>
        <taxon>Aneurinibacillus group</taxon>
        <taxon>Aneurinibacillus</taxon>
    </lineage>
</organism>
<dbReference type="GO" id="GO:0102710">
    <property type="term" value="F:D-inositol-3-phosphate glycosyltransferase activity"/>
    <property type="evidence" value="ECO:0007669"/>
    <property type="project" value="UniProtKB-EC"/>
</dbReference>